<dbReference type="InterPro" id="IPR058310">
    <property type="entry name" value="DUF7997"/>
</dbReference>
<organism evidence="7 8">
    <name type="scientific">Natranaeroarchaeum aerophilus</name>
    <dbReference type="NCBI Taxonomy" id="2917711"/>
    <lineage>
        <taxon>Archaea</taxon>
        <taxon>Methanobacteriati</taxon>
        <taxon>Methanobacteriota</taxon>
        <taxon>Stenosarchaea group</taxon>
        <taxon>Halobacteria</taxon>
        <taxon>Halobacteriales</taxon>
        <taxon>Natronoarchaeaceae</taxon>
        <taxon>Natranaeroarchaeum</taxon>
    </lineage>
</organism>
<feature type="domain" description="DUF7997" evidence="6">
    <location>
        <begin position="1"/>
        <end position="239"/>
    </location>
</feature>
<feature type="domain" description="Glucodextranase N-terminal" evidence="5">
    <location>
        <begin position="675"/>
        <end position="970"/>
    </location>
</feature>
<dbReference type="Pfam" id="PF25978">
    <property type="entry name" value="DUF7997"/>
    <property type="match status" value="1"/>
</dbReference>
<evidence type="ECO:0000259" key="6">
    <source>
        <dbReference type="Pfam" id="PF25978"/>
    </source>
</evidence>
<dbReference type="InterPro" id="IPR046966">
    <property type="entry name" value="Glucoamylase_active_site"/>
</dbReference>
<protein>
    <submittedName>
        <fullName evidence="7">Glycoside hydrolase family 15 protein</fullName>
    </submittedName>
</protein>
<dbReference type="PANTHER" id="PTHR31616:SF0">
    <property type="entry name" value="GLUCAN 1,4-ALPHA-GLUCOSIDASE"/>
    <property type="match status" value="1"/>
</dbReference>
<dbReference type="GO" id="GO:0005975">
    <property type="term" value="P:carbohydrate metabolic process"/>
    <property type="evidence" value="ECO:0007669"/>
    <property type="project" value="InterPro"/>
</dbReference>
<dbReference type="Pfam" id="PF09137">
    <property type="entry name" value="Glucodextran_N"/>
    <property type="match status" value="1"/>
</dbReference>
<dbReference type="InterPro" id="IPR015220">
    <property type="entry name" value="Glucodextranase_N"/>
</dbReference>
<dbReference type="Gene3D" id="2.70.98.10">
    <property type="match status" value="1"/>
</dbReference>
<keyword evidence="2 7" id="KW-0378">Hydrolase</keyword>
<dbReference type="Pfam" id="PF00723">
    <property type="entry name" value="Glyco_hydro_15"/>
    <property type="match status" value="3"/>
</dbReference>
<dbReference type="GO" id="GO:0004553">
    <property type="term" value="F:hydrolase activity, hydrolyzing O-glycosyl compounds"/>
    <property type="evidence" value="ECO:0007669"/>
    <property type="project" value="UniProtKB-ARBA"/>
</dbReference>
<sequence>MTMRIAIDEYKQNHREDGTHPGERASVNGLFSGDEGRLVYVDRGGSIRDYSGATLNKHGIERSRLGIGSDDGVYWFDEMETTRQTYEGETTMIVTEHDAGEFSVHQYDYTLDRAHLTHVEVRGDMPERPRLVATMAFAPDGQSSSVGNLKHQDVVEVFHNAEHDYITASTGIRNVSSQRRQGMDALLSDDPGGLGVDAHTDDDLSDTMVVETLLDDEGGHAQSTLVTLVADHEETNRDDALAHVRAFADHYQTDRAIRKRANLHNSIAIPDIPSRDSVVDDLRALSLLTAPTGARIKAPEFDPYHVYSGGYGYTWFRDDAEIARHLLSVDEQFGVDLADRHADSARLYADTQLSDGTWPQRVWAHNGALAPGWGNSRVSRGGSEYAADGTASVLAYLATYLRQGSPETDLFARVEETIRAGFEGLTDLLDKDGLPEPCLDLWEGDTGRFTHTAAMELLAFSAIARAPIDQELTEAASARAKAIYEGLDDRYTEEGIFERKPGDTTADASTLALVEAHREYAHGVGDVDDTRLDQLASHVDMTIERLTRTDDTGDLFGLCRFEGDEFRQRGQDGEKVWPLATIWGAEALAALGGLVEDEEWEEQMFEWSRELLAAVESEGQLVGESGYLSEQVFDDGRADSATPLAWSHAKRSGTIATLQKVGGFSTTSQTTQPVGPAVASTWTTGEKYGIGTAADHGTESPSRVWFTLTEGALTEPRFPRADLMNFRTLDFLVVDADEESTYTARTHNESRTDDSLETIERETEMVGSDSLVYRQTITETGSNGHGWEIVVEYITDPETETILMDFGFTATDSNQYDIYVVGDAALSGYMQGTETELVEDTDGYALTAWDVEAAEDPAFVDPNGEPYQVAAALASHRSFDWATVGRAGQEHLARLFADGETIESVEHADPGHGVLVGRVGERTGSIADTIALGFAENADTERAFTEAQRALSRGYVGVRSEYVDSWQSYTDSIELPESVQSSPVLANQYRAAAMVLKAVEDKTFVGAGIASPSVPWGVNVDAENPMDFGYNFTWSRDLYQVFTALEAIGDLESAIEATEYIYDYQQRPNGFISQNTYLDGRIRWGGEQLDNVAFPSVMAYQLYADHGIEFDDVVYEYDHVRRSVEYMLRSGPRSGQERWEEEAGYSPSTIAAEIAGIACAAPLADAEGKRADALAYLGFADYWRTGVDRWCATYEGTERHGDVPYYIRVSRNGDPDSGVKRELANNGPTLDERDIIDGGFLELVRLGIREPDYELIENSIEVADDTIRVETPNGPGWYRYNGDCYGEMSEVEPDEGGPWALDRQGAGRLWPIFTGERAEYELLAGTDGGEEDPQRLLETMQQFANSARMIPEQVWDREYPTEYGWEFGEGTGAATPLAWSMAQFIRLADGIDAGTPVETPTFVQERYTVHDPDGPPLAVDEITIENETATVTGTTRGDSVVLWTHDDTQLYSVGDGDFEGTVEVGPSTESVTVIAATDADELEQVGTTLTTVGI</sequence>
<accession>A0AAE3FSJ1</accession>
<evidence type="ECO:0000256" key="1">
    <source>
        <dbReference type="ARBA" id="ARBA00006188"/>
    </source>
</evidence>
<feature type="domain" description="GH15-like" evidence="4">
    <location>
        <begin position="1070"/>
        <end position="1388"/>
    </location>
</feature>
<reference evidence="7 8" key="1">
    <citation type="journal article" date="2022" name="Syst. Appl. Microbiol.">
        <title>Natronocalculus amylovorans gen. nov., sp. nov., and Natranaeroarchaeum aerophilus sp. nov., dominant culturable amylolytic natronoarchaea from hypersaline soda lakes in southwestern Siberia.</title>
        <authorList>
            <person name="Sorokin D.Y."/>
            <person name="Elcheninov A.G."/>
            <person name="Khizhniak T.V."/>
            <person name="Koenen M."/>
            <person name="Bale N.J."/>
            <person name="Damste J.S.S."/>
            <person name="Kublanov I.V."/>
        </authorList>
    </citation>
    <scope>NUCLEOTIDE SEQUENCE [LARGE SCALE GENOMIC DNA]</scope>
    <source>
        <strain evidence="7 8">AArc-St1-1</strain>
    </source>
</reference>
<gene>
    <name evidence="7" type="ORF">AArcSt11_08825</name>
</gene>
<dbReference type="PROSITE" id="PS00820">
    <property type="entry name" value="GLUCOAMYLASE"/>
    <property type="match status" value="1"/>
</dbReference>
<evidence type="ECO:0000256" key="3">
    <source>
        <dbReference type="ARBA" id="ARBA00023295"/>
    </source>
</evidence>
<dbReference type="SUPFAM" id="SSF74650">
    <property type="entry name" value="Galactose mutarotase-like"/>
    <property type="match status" value="1"/>
</dbReference>
<dbReference type="InterPro" id="IPR011613">
    <property type="entry name" value="GH15-like"/>
</dbReference>
<dbReference type="SUPFAM" id="SSF48208">
    <property type="entry name" value="Six-hairpin glycosidases"/>
    <property type="match status" value="2"/>
</dbReference>
<dbReference type="InterPro" id="IPR011013">
    <property type="entry name" value="Gal_mutarotase_sf_dom"/>
</dbReference>
<feature type="domain" description="GH15-like" evidence="4">
    <location>
        <begin position="290"/>
        <end position="650"/>
    </location>
</feature>
<name>A0AAE3FSJ1_9EURY</name>
<feature type="domain" description="GH15-like" evidence="4">
    <location>
        <begin position="991"/>
        <end position="1066"/>
    </location>
</feature>
<dbReference type="Gene3D" id="1.50.10.10">
    <property type="match status" value="2"/>
</dbReference>
<dbReference type="InterPro" id="IPR008928">
    <property type="entry name" value="6-hairpin_glycosidase_sf"/>
</dbReference>
<dbReference type="Proteomes" id="UP001202674">
    <property type="component" value="Unassembled WGS sequence"/>
</dbReference>
<evidence type="ECO:0000256" key="2">
    <source>
        <dbReference type="ARBA" id="ARBA00022801"/>
    </source>
</evidence>
<dbReference type="InterPro" id="IPR014718">
    <property type="entry name" value="GH-type_carb-bd"/>
</dbReference>
<evidence type="ECO:0000313" key="8">
    <source>
        <dbReference type="Proteomes" id="UP001202674"/>
    </source>
</evidence>
<keyword evidence="8" id="KW-1185">Reference proteome</keyword>
<evidence type="ECO:0000259" key="4">
    <source>
        <dbReference type="Pfam" id="PF00723"/>
    </source>
</evidence>
<comment type="similarity">
    <text evidence="1">Belongs to the glycosyl hydrolase 15 family.</text>
</comment>
<dbReference type="InterPro" id="IPR012341">
    <property type="entry name" value="6hp_glycosidase-like_sf"/>
</dbReference>
<dbReference type="PANTHER" id="PTHR31616">
    <property type="entry name" value="TREHALASE"/>
    <property type="match status" value="1"/>
</dbReference>
<comment type="caution">
    <text evidence="7">The sequence shown here is derived from an EMBL/GenBank/DDBJ whole genome shotgun (WGS) entry which is preliminary data.</text>
</comment>
<keyword evidence="3" id="KW-0326">Glycosidase</keyword>
<proteinExistence type="inferred from homology"/>
<evidence type="ECO:0000259" key="5">
    <source>
        <dbReference type="Pfam" id="PF09137"/>
    </source>
</evidence>
<dbReference type="RefSeq" id="WP_250596392.1">
    <property type="nucleotide sequence ID" value="NZ_JAKRVY010000004.1"/>
</dbReference>
<evidence type="ECO:0000313" key="7">
    <source>
        <dbReference type="EMBL" id="MCL9813754.1"/>
    </source>
</evidence>
<dbReference type="GO" id="GO:0030246">
    <property type="term" value="F:carbohydrate binding"/>
    <property type="evidence" value="ECO:0007669"/>
    <property type="project" value="InterPro"/>
</dbReference>
<dbReference type="EMBL" id="JAKRVY010000004">
    <property type="protein sequence ID" value="MCL9813754.1"/>
    <property type="molecule type" value="Genomic_DNA"/>
</dbReference>